<proteinExistence type="predicted"/>
<sequence>MKEKEYKELFKALRPFVNFNIDLRKKLSPADKRLITIYGKQFKDIYQGQNIKVFRSSNKDNLKIVQNAYHQTLKTLPRWKVAFVPYNGKQAPNIKVKNGVIKTFNKRSKMKQFIIPIVDQFSFLNNTFNYVTELLEIHQVPPRQKLWVKTGDYLSTESFEAEILAEEMADWVERYENADTFITGFQSAFYR</sequence>
<gene>
    <name evidence="1" type="ORF">NVP1020O_07</name>
</gene>
<protein>
    <submittedName>
        <fullName evidence="1">Putative terminal protein</fullName>
    </submittedName>
</protein>
<evidence type="ECO:0000313" key="1">
    <source>
        <dbReference type="EMBL" id="AUR82049.1"/>
    </source>
</evidence>
<name>A0A2I7QKZ0_9VIRU</name>
<dbReference type="EMBL" id="MG592402">
    <property type="protein sequence ID" value="AUR82049.1"/>
    <property type="molecule type" value="Genomic_DNA"/>
</dbReference>
<dbReference type="Proteomes" id="UP000272598">
    <property type="component" value="Segment"/>
</dbReference>
<accession>A0A2I7QKZ0</accession>
<reference evidence="1 2" key="1">
    <citation type="submission" date="2017-11" db="EMBL/GenBank/DDBJ databases">
        <title>A major lineage of nontailed dsDNA viruses as unrecognized killers of marine bacteria.</title>
        <authorList>
            <person name="Kauffman K.M."/>
            <person name="Hussain F.A."/>
            <person name="Yang J."/>
            <person name="Arevalo P."/>
            <person name="Brown J.M."/>
            <person name="Chang W.K."/>
            <person name="VanInsberghe D."/>
            <person name="Elsherbini J."/>
            <person name="Cutler M.B."/>
            <person name="Kelly L."/>
            <person name="Polz M.F."/>
        </authorList>
    </citation>
    <scope>NUCLEOTIDE SEQUENCE [LARGE SCALE GENOMIC DNA]</scope>
</reference>
<organism evidence="1 2">
    <name type="scientific">Vibrio phage 1.020.O._10N.222.48.A2</name>
    <dbReference type="NCBI Taxonomy" id="1881450"/>
    <lineage>
        <taxon>Viruses</taxon>
        <taxon>Varidnaviria</taxon>
        <taxon>Abadenavirae</taxon>
        <taxon>Produgelaviricota</taxon>
        <taxon>Belvinaviricetes</taxon>
        <taxon>Vinavirales</taxon>
        <taxon>Autolykiviridae</taxon>
        <taxon>Oliviavirus</taxon>
        <taxon>Oliviavirus viph1020o</taxon>
        <taxon>Paulavirus viph1020o</taxon>
    </lineage>
</organism>
<evidence type="ECO:0000313" key="2">
    <source>
        <dbReference type="Proteomes" id="UP000272598"/>
    </source>
</evidence>
<keyword evidence="2" id="KW-1185">Reference proteome</keyword>